<gene>
    <name evidence="1" type="ORF">CEV31_0395</name>
</gene>
<dbReference type="EMBL" id="NNRJ01000009">
    <property type="protein sequence ID" value="OYR22036.1"/>
    <property type="molecule type" value="Genomic_DNA"/>
</dbReference>
<keyword evidence="2" id="KW-1185">Reference proteome</keyword>
<protein>
    <submittedName>
        <fullName evidence="1">Uncharacterized protein</fullName>
    </submittedName>
</protein>
<evidence type="ECO:0000313" key="2">
    <source>
        <dbReference type="Proteomes" id="UP000215590"/>
    </source>
</evidence>
<dbReference type="Proteomes" id="UP000215590">
    <property type="component" value="Unassembled WGS sequence"/>
</dbReference>
<sequence>MRADAVHHPGKTLPVNHKLRTTSTANRFVTKLSHILHVSAARLDFEGIQAHIL</sequence>
<reference evidence="1 2" key="1">
    <citation type="submission" date="2017-07" db="EMBL/GenBank/DDBJ databases">
        <title>Phylogenetic study on the rhizospheric bacterium Ochrobactrum sp. A44.</title>
        <authorList>
            <person name="Krzyzanowska D.M."/>
            <person name="Ossowicki A."/>
            <person name="Rajewska M."/>
            <person name="Maciag T."/>
            <person name="Kaczynski Z."/>
            <person name="Czerwicka M."/>
            <person name="Jafra S."/>
        </authorList>
    </citation>
    <scope>NUCLEOTIDE SEQUENCE [LARGE SCALE GENOMIC DNA]</scope>
    <source>
        <strain evidence="1 2">DSM 7216</strain>
    </source>
</reference>
<name>A0A256G4Z9_9HYPH</name>
<evidence type="ECO:0000313" key="1">
    <source>
        <dbReference type="EMBL" id="OYR22036.1"/>
    </source>
</evidence>
<accession>A0A256G4Z9</accession>
<proteinExistence type="predicted"/>
<organism evidence="1 2">
    <name type="scientific">Brucella thiophenivorans</name>
    <dbReference type="NCBI Taxonomy" id="571255"/>
    <lineage>
        <taxon>Bacteria</taxon>
        <taxon>Pseudomonadati</taxon>
        <taxon>Pseudomonadota</taxon>
        <taxon>Alphaproteobacteria</taxon>
        <taxon>Hyphomicrobiales</taxon>
        <taxon>Brucellaceae</taxon>
        <taxon>Brucella/Ochrobactrum group</taxon>
        <taxon>Brucella</taxon>
    </lineage>
</organism>
<dbReference type="AlphaFoldDB" id="A0A256G4Z9"/>
<comment type="caution">
    <text evidence="1">The sequence shown here is derived from an EMBL/GenBank/DDBJ whole genome shotgun (WGS) entry which is preliminary data.</text>
</comment>